<dbReference type="EMBL" id="MFZG01000036">
    <property type="protein sequence ID" value="OGK15518.1"/>
    <property type="molecule type" value="Genomic_DNA"/>
</dbReference>
<evidence type="ECO:0000256" key="3">
    <source>
        <dbReference type="ARBA" id="ARBA00022679"/>
    </source>
</evidence>
<keyword evidence="3" id="KW-0808">Transferase</keyword>
<dbReference type="CDD" id="cd00761">
    <property type="entry name" value="Glyco_tranf_GTA_type"/>
    <property type="match status" value="1"/>
</dbReference>
<sequence length="303" mass="34677">MKNTKLSSITVGIPAYNEAENIGNLLKNLLKQKNTKFFAKEIIISSDGSDDNTIAVINSFSEPKIKLIDNKDRQGAARGLNQIIQAAEGDILVLLDADVRIKDSFFLEKIAISLKEKQASLAGAYYAELKPRSLFAKVLNVSMQIKHRLFSSFNKGDNIYTCHGRARALAYNFYKKLHLPVSVGNDMYVYLKCKEFNLKYCYVPEAIVWYRLPETLKDHQKQSVRFFSSEKEMERLFAPDFVRSFTRIPVGDILLAGMRSLPVILLHPFELVFYLLLEVYLKLTSQFVRQSQIWDISLSSKKL</sequence>
<evidence type="ECO:0000313" key="6">
    <source>
        <dbReference type="Proteomes" id="UP000177208"/>
    </source>
</evidence>
<comment type="similarity">
    <text evidence="1">Belongs to the glycosyltransferase 2 family.</text>
</comment>
<dbReference type="Gene3D" id="3.90.550.10">
    <property type="entry name" value="Spore Coat Polysaccharide Biosynthesis Protein SpsA, Chain A"/>
    <property type="match status" value="1"/>
</dbReference>
<evidence type="ECO:0000256" key="1">
    <source>
        <dbReference type="ARBA" id="ARBA00006739"/>
    </source>
</evidence>
<dbReference type="Proteomes" id="UP000177208">
    <property type="component" value="Unassembled WGS sequence"/>
</dbReference>
<evidence type="ECO:0000313" key="5">
    <source>
        <dbReference type="EMBL" id="OGK15518.1"/>
    </source>
</evidence>
<feature type="domain" description="Glycosyltransferase 2-like" evidence="4">
    <location>
        <begin position="10"/>
        <end position="169"/>
    </location>
</feature>
<reference evidence="5 6" key="1">
    <citation type="journal article" date="2016" name="Nat. Commun.">
        <title>Thousands of microbial genomes shed light on interconnected biogeochemical processes in an aquifer system.</title>
        <authorList>
            <person name="Anantharaman K."/>
            <person name="Brown C.T."/>
            <person name="Hug L.A."/>
            <person name="Sharon I."/>
            <person name="Castelle C.J."/>
            <person name="Probst A.J."/>
            <person name="Thomas B.C."/>
            <person name="Singh A."/>
            <person name="Wilkins M.J."/>
            <person name="Karaoz U."/>
            <person name="Brodie E.L."/>
            <person name="Williams K.H."/>
            <person name="Hubbard S.S."/>
            <person name="Banfield J.F."/>
        </authorList>
    </citation>
    <scope>NUCLEOTIDE SEQUENCE [LARGE SCALE GENOMIC DNA]</scope>
</reference>
<protein>
    <recommendedName>
        <fullName evidence="4">Glycosyltransferase 2-like domain-containing protein</fullName>
    </recommendedName>
</protein>
<evidence type="ECO:0000259" key="4">
    <source>
        <dbReference type="Pfam" id="PF00535"/>
    </source>
</evidence>
<dbReference type="PANTHER" id="PTHR43630">
    <property type="entry name" value="POLY-BETA-1,6-N-ACETYL-D-GLUCOSAMINE SYNTHASE"/>
    <property type="match status" value="1"/>
</dbReference>
<gene>
    <name evidence="5" type="ORF">A2774_04480</name>
</gene>
<organism evidence="5 6">
    <name type="scientific">Candidatus Roizmanbacteria bacterium RIFCSPHIGHO2_01_FULL_39_12c</name>
    <dbReference type="NCBI Taxonomy" id="1802031"/>
    <lineage>
        <taxon>Bacteria</taxon>
        <taxon>Candidatus Roizmaniibacteriota</taxon>
    </lineage>
</organism>
<dbReference type="InterPro" id="IPR001173">
    <property type="entry name" value="Glyco_trans_2-like"/>
</dbReference>
<dbReference type="GO" id="GO:0016757">
    <property type="term" value="F:glycosyltransferase activity"/>
    <property type="evidence" value="ECO:0007669"/>
    <property type="project" value="UniProtKB-KW"/>
</dbReference>
<accession>A0A1F7G9D1</accession>
<name>A0A1F7G9D1_9BACT</name>
<dbReference type="Pfam" id="PF00535">
    <property type="entry name" value="Glycos_transf_2"/>
    <property type="match status" value="1"/>
</dbReference>
<dbReference type="PANTHER" id="PTHR43630:SF1">
    <property type="entry name" value="POLY-BETA-1,6-N-ACETYL-D-GLUCOSAMINE SYNTHASE"/>
    <property type="match status" value="1"/>
</dbReference>
<comment type="caution">
    <text evidence="5">The sequence shown here is derived from an EMBL/GenBank/DDBJ whole genome shotgun (WGS) entry which is preliminary data.</text>
</comment>
<dbReference type="InterPro" id="IPR029044">
    <property type="entry name" value="Nucleotide-diphossugar_trans"/>
</dbReference>
<evidence type="ECO:0000256" key="2">
    <source>
        <dbReference type="ARBA" id="ARBA00022676"/>
    </source>
</evidence>
<dbReference type="AlphaFoldDB" id="A0A1F7G9D1"/>
<dbReference type="SUPFAM" id="SSF53448">
    <property type="entry name" value="Nucleotide-diphospho-sugar transferases"/>
    <property type="match status" value="1"/>
</dbReference>
<proteinExistence type="inferred from homology"/>
<keyword evidence="2" id="KW-0328">Glycosyltransferase</keyword>